<proteinExistence type="predicted"/>
<protein>
    <submittedName>
        <fullName evidence="4">Concanavalin A lectin</fullName>
    </submittedName>
</protein>
<dbReference type="Proteomes" id="UP000676776">
    <property type="component" value="Unassembled WGS sequence"/>
</dbReference>
<comment type="caution">
    <text evidence="4">The sequence shown here is derived from an EMBL/GenBank/DDBJ whole genome shotgun (WGS) entry which is preliminary data.</text>
</comment>
<evidence type="ECO:0000313" key="4">
    <source>
        <dbReference type="EMBL" id="MBO3118012.1"/>
    </source>
</evidence>
<dbReference type="Gene3D" id="2.60.120.200">
    <property type="match status" value="1"/>
</dbReference>
<dbReference type="RefSeq" id="WP_208155383.1">
    <property type="nucleotide sequence ID" value="NZ_JAGEVF010000016.1"/>
</dbReference>
<accession>A0ABS3T5H9</accession>
<evidence type="ECO:0000256" key="1">
    <source>
        <dbReference type="ARBA" id="ARBA00022729"/>
    </source>
</evidence>
<feature type="chain" id="PRO_5046936696" evidence="3">
    <location>
        <begin position="22"/>
        <end position="489"/>
    </location>
</feature>
<dbReference type="PROSITE" id="PS00307">
    <property type="entry name" value="LECTIN_LEGUME_BETA"/>
    <property type="match status" value="1"/>
</dbReference>
<dbReference type="InterPro" id="IPR013320">
    <property type="entry name" value="ConA-like_dom_sf"/>
</dbReference>
<dbReference type="InterPro" id="IPR051136">
    <property type="entry name" value="Intracellular_Lectin-GPT"/>
</dbReference>
<dbReference type="PANTHER" id="PTHR12223">
    <property type="entry name" value="VESICULAR MANNOSE-BINDING LECTIN"/>
    <property type="match status" value="1"/>
</dbReference>
<feature type="compositionally biased region" description="Polar residues" evidence="2">
    <location>
        <begin position="467"/>
        <end position="489"/>
    </location>
</feature>
<gene>
    <name evidence="4" type="ORF">J4050_14740</name>
</gene>
<dbReference type="PANTHER" id="PTHR12223:SF19">
    <property type="entry name" value="LEGUME LECTIN DOMAIN-CONTAINING PROTEIN"/>
    <property type="match status" value="1"/>
</dbReference>
<dbReference type="PROSITE" id="PS51257">
    <property type="entry name" value="PROKAR_LIPOPROTEIN"/>
    <property type="match status" value="1"/>
</dbReference>
<dbReference type="CDD" id="cd01951">
    <property type="entry name" value="lectin_L-type"/>
    <property type="match status" value="1"/>
</dbReference>
<name>A0ABS3T5H9_9FLAO</name>
<reference evidence="4 5" key="1">
    <citation type="submission" date="2021-03" db="EMBL/GenBank/DDBJ databases">
        <title>Winogradskyella sp. nov., isolated from costal sediment.</title>
        <authorList>
            <person name="Gao C."/>
        </authorList>
    </citation>
    <scope>NUCLEOTIDE SEQUENCE [LARGE SCALE GENOMIC DNA]</scope>
    <source>
        <strain evidence="4 5">DF17</strain>
    </source>
</reference>
<keyword evidence="1 3" id="KW-0732">Signal</keyword>
<dbReference type="EMBL" id="JAGEVF010000016">
    <property type="protein sequence ID" value="MBO3118012.1"/>
    <property type="molecule type" value="Genomic_DNA"/>
</dbReference>
<feature type="signal peptide" evidence="3">
    <location>
        <begin position="1"/>
        <end position="21"/>
    </location>
</feature>
<keyword evidence="5" id="KW-1185">Reference proteome</keyword>
<dbReference type="InterPro" id="IPR014755">
    <property type="entry name" value="Cu-Rt/internalin_Ig-like"/>
</dbReference>
<sequence length="489" mass="51848">MRLHLWIVVSLFIACSNNLLAQLNASIIGDAIDQGNNCYTITQDLNFQAGGVWYDNPIDFDEDFFILYQNNFGSKDANGADGMALVFKGTSTPELGAAGGGVGYQGISPSLAVEFDTYENNIPAEGLLGDPSFDHISIMGNGNPNHNNLGTNLAGPVQASPFSQNIEDGSFHEIKIEWFAASTTLNVYFDCELRLSLVFDVKGNIFANDDSVFFGFVGSTGGLSNVHSVCFNSISFVDNLQLQDDFICEGSSKVVNAAIPSGVVYTWSPTNGVSNPNSPNPTLSPTVTTTYTVTVADVCGNITEEMFTLSVLPVETPLFDPVDSICEGDTLAPLPTTSTNGITGTWSPALNNTVTTTYTFTPDNSCATNATLEIVVNPLQFPEFDAVAPVCEGDALAPLPIMSNDGISGSWSPALNNLATTTYTFTPGPGQDCAQEVTLEIVVNPLVDPLFDPIDPICEGDTLDPLPTQSNNGISGSWSPALDNTVSTT</sequence>
<dbReference type="SUPFAM" id="SSF49899">
    <property type="entry name" value="Concanavalin A-like lectins/glucanases"/>
    <property type="match status" value="1"/>
</dbReference>
<evidence type="ECO:0000256" key="2">
    <source>
        <dbReference type="SAM" id="MobiDB-lite"/>
    </source>
</evidence>
<feature type="non-terminal residue" evidence="4">
    <location>
        <position position="489"/>
    </location>
</feature>
<dbReference type="Gene3D" id="2.60.40.1220">
    <property type="match status" value="2"/>
</dbReference>
<evidence type="ECO:0000256" key="3">
    <source>
        <dbReference type="SAM" id="SignalP"/>
    </source>
</evidence>
<dbReference type="InterPro" id="IPR019825">
    <property type="entry name" value="Lectin_legB_Mn/Ca_BS"/>
</dbReference>
<organism evidence="4 5">
    <name type="scientific">Winogradskyella pelagia</name>
    <dbReference type="NCBI Taxonomy" id="2819984"/>
    <lineage>
        <taxon>Bacteria</taxon>
        <taxon>Pseudomonadati</taxon>
        <taxon>Bacteroidota</taxon>
        <taxon>Flavobacteriia</taxon>
        <taxon>Flavobacteriales</taxon>
        <taxon>Flavobacteriaceae</taxon>
        <taxon>Winogradskyella</taxon>
    </lineage>
</organism>
<feature type="region of interest" description="Disordered" evidence="2">
    <location>
        <begin position="461"/>
        <end position="489"/>
    </location>
</feature>
<dbReference type="InterPro" id="IPR056573">
    <property type="entry name" value="Lectin_L-type_dom"/>
</dbReference>
<evidence type="ECO:0000313" key="5">
    <source>
        <dbReference type="Proteomes" id="UP000676776"/>
    </source>
</evidence>
<dbReference type="Pfam" id="PF18483">
    <property type="entry name" value="Lectin_L-type_dom"/>
    <property type="match status" value="1"/>
</dbReference>